<accession>A0A7X0SIM9</accession>
<keyword evidence="3" id="KW-1003">Cell membrane</keyword>
<feature type="transmembrane region" description="Helical" evidence="7">
    <location>
        <begin position="291"/>
        <end position="312"/>
    </location>
</feature>
<dbReference type="PANTHER" id="PTHR43227">
    <property type="entry name" value="BLL4140 PROTEIN"/>
    <property type="match status" value="1"/>
</dbReference>
<feature type="transmembrane region" description="Helical" evidence="7">
    <location>
        <begin position="228"/>
        <end position="252"/>
    </location>
</feature>
<dbReference type="InterPro" id="IPR035906">
    <property type="entry name" value="MetI-like_sf"/>
</dbReference>
<organism evidence="9 10">
    <name type="scientific">Cohnella zeiphila</name>
    <dbReference type="NCBI Taxonomy" id="2761120"/>
    <lineage>
        <taxon>Bacteria</taxon>
        <taxon>Bacillati</taxon>
        <taxon>Bacillota</taxon>
        <taxon>Bacilli</taxon>
        <taxon>Bacillales</taxon>
        <taxon>Paenibacillaceae</taxon>
        <taxon>Cohnella</taxon>
    </lineage>
</organism>
<evidence type="ECO:0000256" key="2">
    <source>
        <dbReference type="ARBA" id="ARBA00022448"/>
    </source>
</evidence>
<feature type="domain" description="ABC transmembrane type-1" evidence="8">
    <location>
        <begin position="94"/>
        <end position="312"/>
    </location>
</feature>
<keyword evidence="4 7" id="KW-0812">Transmembrane</keyword>
<dbReference type="AlphaFoldDB" id="A0A7X0SIM9"/>
<dbReference type="Gene3D" id="1.10.3720.10">
    <property type="entry name" value="MetI-like"/>
    <property type="match status" value="1"/>
</dbReference>
<name>A0A7X0SIM9_9BACL</name>
<gene>
    <name evidence="9" type="ORF">H7C18_07105</name>
</gene>
<comment type="subcellular location">
    <subcellularLocation>
        <location evidence="1 7">Cell membrane</location>
        <topology evidence="1 7">Multi-pass membrane protein</topology>
    </subcellularLocation>
</comment>
<keyword evidence="5 7" id="KW-1133">Transmembrane helix</keyword>
<evidence type="ECO:0000256" key="6">
    <source>
        <dbReference type="ARBA" id="ARBA00023136"/>
    </source>
</evidence>
<dbReference type="CDD" id="cd06261">
    <property type="entry name" value="TM_PBP2"/>
    <property type="match status" value="1"/>
</dbReference>
<proteinExistence type="inferred from homology"/>
<evidence type="ECO:0000313" key="9">
    <source>
        <dbReference type="EMBL" id="MBB6730669.1"/>
    </source>
</evidence>
<dbReference type="InterPro" id="IPR000515">
    <property type="entry name" value="MetI-like"/>
</dbReference>
<comment type="caution">
    <text evidence="9">The sequence shown here is derived from an EMBL/GenBank/DDBJ whole genome shotgun (WGS) entry which is preliminary data.</text>
</comment>
<evidence type="ECO:0000313" key="10">
    <source>
        <dbReference type="Proteomes" id="UP000564644"/>
    </source>
</evidence>
<feature type="transmembrane region" description="Helical" evidence="7">
    <location>
        <begin position="185"/>
        <end position="207"/>
    </location>
</feature>
<dbReference type="SUPFAM" id="SSF161098">
    <property type="entry name" value="MetI-like"/>
    <property type="match status" value="1"/>
</dbReference>
<dbReference type="Proteomes" id="UP000564644">
    <property type="component" value="Unassembled WGS sequence"/>
</dbReference>
<evidence type="ECO:0000256" key="1">
    <source>
        <dbReference type="ARBA" id="ARBA00004651"/>
    </source>
</evidence>
<evidence type="ECO:0000259" key="8">
    <source>
        <dbReference type="PROSITE" id="PS50928"/>
    </source>
</evidence>
<evidence type="ECO:0000256" key="5">
    <source>
        <dbReference type="ARBA" id="ARBA00022989"/>
    </source>
</evidence>
<comment type="similarity">
    <text evidence="7">Belongs to the binding-protein-dependent transport system permease family.</text>
</comment>
<dbReference type="InterPro" id="IPR050809">
    <property type="entry name" value="UgpAE/MalFG_permease"/>
</dbReference>
<evidence type="ECO:0000256" key="3">
    <source>
        <dbReference type="ARBA" id="ARBA00022475"/>
    </source>
</evidence>
<dbReference type="PROSITE" id="PS50928">
    <property type="entry name" value="ABC_TM1"/>
    <property type="match status" value="1"/>
</dbReference>
<keyword evidence="2 7" id="KW-0813">Transport</keyword>
<reference evidence="9 10" key="1">
    <citation type="submission" date="2020-08" db="EMBL/GenBank/DDBJ databases">
        <title>Cohnella phylogeny.</title>
        <authorList>
            <person name="Dunlap C."/>
        </authorList>
    </citation>
    <scope>NUCLEOTIDE SEQUENCE [LARGE SCALE GENOMIC DNA]</scope>
    <source>
        <strain evidence="9 10">CBP 2801</strain>
    </source>
</reference>
<evidence type="ECO:0000256" key="4">
    <source>
        <dbReference type="ARBA" id="ARBA00022692"/>
    </source>
</evidence>
<dbReference type="GO" id="GO:0055085">
    <property type="term" value="P:transmembrane transport"/>
    <property type="evidence" value="ECO:0007669"/>
    <property type="project" value="InterPro"/>
</dbReference>
<keyword evidence="6 7" id="KW-0472">Membrane</keyword>
<feature type="transmembrane region" description="Helical" evidence="7">
    <location>
        <begin position="34"/>
        <end position="61"/>
    </location>
</feature>
<sequence>MMMSAQSRATSVVRMKDGSRPRKSWLKQIWGLKILYLILLPGLIQMLLFKLLPLFGLVIAFQDYSVFNGILHSDWVGFKNFAAFLHDDYFWRLVRNTLLLALFNLLFVFPIPVIFALFLNEIRVRAVKRFVQTLSFFPYFISSAVMVSILYRLLSPQGGLVNEVLNSFGIQSVFFMADPNWFRPLYVALNVWQLFGYNAIIYLAAMTSIDPNLYEAAEMDGASRWQRIFRVTLPSIRGTIVVMFILAIGQILTVDLDKILLMYNPSVYDTADVIQSYVYRQAFASGGFPNYSFGAAVGLMQSVLAFVLVMGANRFSKKFTESSLF</sequence>
<evidence type="ECO:0000256" key="7">
    <source>
        <dbReference type="RuleBase" id="RU363032"/>
    </source>
</evidence>
<dbReference type="PANTHER" id="PTHR43227:SF11">
    <property type="entry name" value="BLL4140 PROTEIN"/>
    <property type="match status" value="1"/>
</dbReference>
<feature type="transmembrane region" description="Helical" evidence="7">
    <location>
        <begin position="131"/>
        <end position="154"/>
    </location>
</feature>
<dbReference type="GO" id="GO:0005886">
    <property type="term" value="C:plasma membrane"/>
    <property type="evidence" value="ECO:0007669"/>
    <property type="project" value="UniProtKB-SubCell"/>
</dbReference>
<dbReference type="EMBL" id="JACJVO010000008">
    <property type="protein sequence ID" value="MBB6730669.1"/>
    <property type="molecule type" value="Genomic_DNA"/>
</dbReference>
<dbReference type="Pfam" id="PF00528">
    <property type="entry name" value="BPD_transp_1"/>
    <property type="match status" value="1"/>
</dbReference>
<keyword evidence="10" id="KW-1185">Reference proteome</keyword>
<feature type="transmembrane region" description="Helical" evidence="7">
    <location>
        <begin position="98"/>
        <end position="119"/>
    </location>
</feature>
<protein>
    <submittedName>
        <fullName evidence="9">Sugar ABC transporter permease</fullName>
    </submittedName>
</protein>